<dbReference type="AlphaFoldDB" id="A0AA37X272"/>
<keyword evidence="5 6" id="KW-0472">Membrane</keyword>
<dbReference type="Pfam" id="PF00892">
    <property type="entry name" value="EamA"/>
    <property type="match status" value="2"/>
</dbReference>
<dbReference type="Proteomes" id="UP001157355">
    <property type="component" value="Unassembled WGS sequence"/>
</dbReference>
<evidence type="ECO:0000256" key="5">
    <source>
        <dbReference type="ARBA" id="ARBA00023136"/>
    </source>
</evidence>
<proteinExistence type="inferred from homology"/>
<evidence type="ECO:0000313" key="9">
    <source>
        <dbReference type="EMBL" id="GLS88592.1"/>
    </source>
</evidence>
<organism evidence="9 10">
    <name type="scientific">Cypionkella aquatica</name>
    <dbReference type="NCBI Taxonomy" id="1756042"/>
    <lineage>
        <taxon>Bacteria</taxon>
        <taxon>Pseudomonadati</taxon>
        <taxon>Pseudomonadota</taxon>
        <taxon>Alphaproteobacteria</taxon>
        <taxon>Rhodobacterales</taxon>
        <taxon>Paracoccaceae</taxon>
        <taxon>Cypionkella</taxon>
    </lineage>
</organism>
<name>A0AA37X272_9RHOB</name>
<dbReference type="PANTHER" id="PTHR22911">
    <property type="entry name" value="ACYL-MALONYL CONDENSING ENZYME-RELATED"/>
    <property type="match status" value="1"/>
</dbReference>
<reference evidence="9" key="2">
    <citation type="submission" date="2023-01" db="EMBL/GenBank/DDBJ databases">
        <title>Draft genome sequence of Cypionkella aquatica strain NBRC 111766.</title>
        <authorList>
            <person name="Sun Q."/>
            <person name="Mori K."/>
        </authorList>
    </citation>
    <scope>NUCLEOTIDE SEQUENCE</scope>
    <source>
        <strain evidence="9">NBRC 111766</strain>
    </source>
</reference>
<comment type="similarity">
    <text evidence="2">Belongs to the drug/metabolite transporter (DMT) superfamily. 10 TMS drug/metabolite exporter (DME) (TC 2.A.7.3) family.</text>
</comment>
<keyword evidence="4 6" id="KW-1133">Transmembrane helix</keyword>
<dbReference type="GO" id="GO:0016020">
    <property type="term" value="C:membrane"/>
    <property type="evidence" value="ECO:0007669"/>
    <property type="project" value="UniProtKB-SubCell"/>
</dbReference>
<evidence type="ECO:0000256" key="1">
    <source>
        <dbReference type="ARBA" id="ARBA00004141"/>
    </source>
</evidence>
<evidence type="ECO:0000256" key="2">
    <source>
        <dbReference type="ARBA" id="ARBA00009853"/>
    </source>
</evidence>
<evidence type="ECO:0000256" key="3">
    <source>
        <dbReference type="ARBA" id="ARBA00022692"/>
    </source>
</evidence>
<comment type="caution">
    <text evidence="9">The sequence shown here is derived from an EMBL/GenBank/DDBJ whole genome shotgun (WGS) entry which is preliminary data.</text>
</comment>
<evidence type="ECO:0000259" key="7">
    <source>
        <dbReference type="Pfam" id="PF00892"/>
    </source>
</evidence>
<feature type="transmembrane region" description="Helical" evidence="6">
    <location>
        <begin position="239"/>
        <end position="257"/>
    </location>
</feature>
<dbReference type="PANTHER" id="PTHR22911:SF6">
    <property type="entry name" value="SOLUTE CARRIER FAMILY 35 MEMBER G1"/>
    <property type="match status" value="1"/>
</dbReference>
<dbReference type="RefSeq" id="WP_284325562.1">
    <property type="nucleotide sequence ID" value="NZ_BSPP01000007.1"/>
</dbReference>
<dbReference type="EMBL" id="BSPP01000007">
    <property type="protein sequence ID" value="GLS87405.1"/>
    <property type="molecule type" value="Genomic_DNA"/>
</dbReference>
<feature type="transmembrane region" description="Helical" evidence="6">
    <location>
        <begin position="263"/>
        <end position="281"/>
    </location>
</feature>
<reference evidence="9 10" key="1">
    <citation type="journal article" date="2014" name="Int. J. Syst. Evol. Microbiol.">
        <title>Complete genome sequence of Corynebacterium casei LMG S-19264T (=DSM 44701T), isolated from a smear-ripened cheese.</title>
        <authorList>
            <consortium name="US DOE Joint Genome Institute (JGI-PGF)"/>
            <person name="Walter F."/>
            <person name="Albersmeier A."/>
            <person name="Kalinowski J."/>
            <person name="Ruckert C."/>
        </authorList>
    </citation>
    <scope>NUCLEOTIDE SEQUENCE [LARGE SCALE GENOMIC DNA]</scope>
    <source>
        <strain evidence="9 10">NBRC 111766</strain>
    </source>
</reference>
<dbReference type="InterPro" id="IPR000620">
    <property type="entry name" value="EamA_dom"/>
</dbReference>
<dbReference type="Gene3D" id="1.10.3730.20">
    <property type="match status" value="1"/>
</dbReference>
<feature type="transmembrane region" description="Helical" evidence="6">
    <location>
        <begin position="209"/>
        <end position="227"/>
    </location>
</feature>
<evidence type="ECO:0000256" key="4">
    <source>
        <dbReference type="ARBA" id="ARBA00022989"/>
    </source>
</evidence>
<protein>
    <submittedName>
        <fullName evidence="9">Membrane protein</fullName>
    </submittedName>
</protein>
<dbReference type="InterPro" id="IPR037185">
    <property type="entry name" value="EmrE-like"/>
</dbReference>
<feature type="domain" description="EamA" evidence="7">
    <location>
        <begin position="150"/>
        <end position="275"/>
    </location>
</feature>
<evidence type="ECO:0000256" key="6">
    <source>
        <dbReference type="SAM" id="Phobius"/>
    </source>
</evidence>
<feature type="domain" description="EamA" evidence="7">
    <location>
        <begin position="7"/>
        <end position="139"/>
    </location>
</feature>
<keyword evidence="10" id="KW-1185">Reference proteome</keyword>
<feature type="transmembrane region" description="Helical" evidence="6">
    <location>
        <begin position="83"/>
        <end position="113"/>
    </location>
</feature>
<gene>
    <name evidence="8" type="ORF">GCM10010873_23790</name>
    <name evidence="9" type="ORF">GCM10010873_35660</name>
</gene>
<sequence length="297" mass="31605">MASDNLRGILFMVVSMALFGLEDMFLKMAAESLPIGEIIFISGVFGVVIFALMAWHEGRPVFNRAALHPAVLARGLGEMVGTFAYITALATVPLSTVSAVLQALPLAVTMAAALFMQEKVGWRRWVAIAVGFAGVILVIRPGLDGFRPEALWVLITVIGLTLRDLMARKIPADTSTAQISTWGLMSVALLGALMMAGSGEVAVPTLWESYALIGALVFGTAGYWAIIGATRIGEVSVVAPFRYVRLVFAVLIGALVFAEYPDVITLCGSALIVASGLYSFARERARKRALSLNAPLG</sequence>
<evidence type="ECO:0000313" key="8">
    <source>
        <dbReference type="EMBL" id="GLS87405.1"/>
    </source>
</evidence>
<feature type="transmembrane region" description="Helical" evidence="6">
    <location>
        <begin position="38"/>
        <end position="55"/>
    </location>
</feature>
<feature type="transmembrane region" description="Helical" evidence="6">
    <location>
        <begin position="149"/>
        <end position="167"/>
    </location>
</feature>
<comment type="subcellular location">
    <subcellularLocation>
        <location evidence="1">Membrane</location>
        <topology evidence="1">Multi-pass membrane protein</topology>
    </subcellularLocation>
</comment>
<feature type="transmembrane region" description="Helical" evidence="6">
    <location>
        <begin position="125"/>
        <end position="143"/>
    </location>
</feature>
<keyword evidence="3 6" id="KW-0812">Transmembrane</keyword>
<evidence type="ECO:0000313" key="10">
    <source>
        <dbReference type="Proteomes" id="UP001157355"/>
    </source>
</evidence>
<accession>A0AA37X272</accession>
<dbReference type="SUPFAM" id="SSF103481">
    <property type="entry name" value="Multidrug resistance efflux transporter EmrE"/>
    <property type="match status" value="2"/>
</dbReference>
<dbReference type="EMBL" id="BSPP01000014">
    <property type="protein sequence ID" value="GLS88592.1"/>
    <property type="molecule type" value="Genomic_DNA"/>
</dbReference>
<feature type="transmembrane region" description="Helical" evidence="6">
    <location>
        <begin position="179"/>
        <end position="197"/>
    </location>
</feature>